<proteinExistence type="predicted"/>
<name>A0A8S5LTP1_9CAUD</name>
<dbReference type="EMBL" id="BK014735">
    <property type="protein sequence ID" value="DAD73366.1"/>
    <property type="molecule type" value="Genomic_DNA"/>
</dbReference>
<reference evidence="1" key="1">
    <citation type="journal article" date="2021" name="Proc. Natl. Acad. Sci. U.S.A.">
        <title>A Catalog of Tens of Thousands of Viruses from Human Metagenomes Reveals Hidden Associations with Chronic Diseases.</title>
        <authorList>
            <person name="Tisza M.J."/>
            <person name="Buck C.B."/>
        </authorList>
    </citation>
    <scope>NUCLEOTIDE SEQUENCE</scope>
    <source>
        <strain evidence="1">CtKm44</strain>
    </source>
</reference>
<evidence type="ECO:0000313" key="1">
    <source>
        <dbReference type="EMBL" id="DAD73366.1"/>
    </source>
</evidence>
<sequence>MTRSKGDYENLYQTVKYEKIKMIKSYVRRNYQ</sequence>
<organism evidence="1">
    <name type="scientific">Siphoviridae sp. ctKm44</name>
    <dbReference type="NCBI Taxonomy" id="2826245"/>
    <lineage>
        <taxon>Viruses</taxon>
        <taxon>Duplodnaviria</taxon>
        <taxon>Heunggongvirae</taxon>
        <taxon>Uroviricota</taxon>
        <taxon>Caudoviricetes</taxon>
    </lineage>
</organism>
<accession>A0A8S5LTP1</accession>
<protein>
    <submittedName>
        <fullName evidence="1">Uncharacterized protein</fullName>
    </submittedName>
</protein>